<evidence type="ECO:0000313" key="3">
    <source>
        <dbReference type="Proteomes" id="UP000551616"/>
    </source>
</evidence>
<dbReference type="Proteomes" id="UP000551616">
    <property type="component" value="Unassembled WGS sequence"/>
</dbReference>
<feature type="region of interest" description="Disordered" evidence="1">
    <location>
        <begin position="24"/>
        <end position="57"/>
    </location>
</feature>
<protein>
    <submittedName>
        <fullName evidence="2">Uncharacterized protein</fullName>
    </submittedName>
</protein>
<evidence type="ECO:0000256" key="1">
    <source>
        <dbReference type="SAM" id="MobiDB-lite"/>
    </source>
</evidence>
<accession>A0A7V8V260</accession>
<reference evidence="2 3" key="1">
    <citation type="submission" date="2020-05" db="EMBL/GenBank/DDBJ databases">
        <title>Bremerella alba sp. nov., a novel planctomycete isolated from the surface of the macroalga Fucus spiralis.</title>
        <authorList>
            <person name="Godinho O."/>
            <person name="Botelho R."/>
            <person name="Albuquerque L."/>
            <person name="Wiegand S."/>
            <person name="Da Costa M.S."/>
            <person name="Lobo-Da-Cunha A."/>
            <person name="Jogler C."/>
            <person name="Lage O.M."/>
        </authorList>
    </citation>
    <scope>NUCLEOTIDE SEQUENCE [LARGE SCALE GENOMIC DNA]</scope>
    <source>
        <strain evidence="2 3">FF15</strain>
    </source>
</reference>
<sequence>MVSIEHPLGVRIEPYLSEFRQCLMLGNQPPGSTPDQDNHQLDSDKKNPPGGGENQNT</sequence>
<evidence type="ECO:0000313" key="2">
    <source>
        <dbReference type="EMBL" id="MBA2113534.1"/>
    </source>
</evidence>
<dbReference type="EMBL" id="JABRWO010000001">
    <property type="protein sequence ID" value="MBA2113534.1"/>
    <property type="molecule type" value="Genomic_DNA"/>
</dbReference>
<feature type="compositionally biased region" description="Basic and acidic residues" evidence="1">
    <location>
        <begin position="36"/>
        <end position="47"/>
    </location>
</feature>
<proteinExistence type="predicted"/>
<organism evidence="2 3">
    <name type="scientific">Bremerella alba</name>
    <dbReference type="NCBI Taxonomy" id="980252"/>
    <lineage>
        <taxon>Bacteria</taxon>
        <taxon>Pseudomonadati</taxon>
        <taxon>Planctomycetota</taxon>
        <taxon>Planctomycetia</taxon>
        <taxon>Pirellulales</taxon>
        <taxon>Pirellulaceae</taxon>
        <taxon>Bremerella</taxon>
    </lineage>
</organism>
<keyword evidence="3" id="KW-1185">Reference proteome</keyword>
<comment type="caution">
    <text evidence="2">The sequence shown here is derived from an EMBL/GenBank/DDBJ whole genome shotgun (WGS) entry which is preliminary data.</text>
</comment>
<dbReference type="AlphaFoldDB" id="A0A7V8V260"/>
<name>A0A7V8V260_9BACT</name>
<gene>
    <name evidence="2" type="ORF">HOV93_06830</name>
</gene>